<name>A0A382TCI9_9ZZZZ</name>
<dbReference type="AlphaFoldDB" id="A0A382TCI9"/>
<sequence length="132" mass="15039">MADKKTVDRLYQYMGIVQTMNENYWKGSGFTHSPCPLIDVTFGSRYAKVIKRDRKWKDQDVMKEMEMDDYGTSVHSFVDLNNGDILKGSWKAPVKNGVRGNIFAEDLGADRVNEHGPAYLKGPRFCKRSGIV</sequence>
<dbReference type="EMBL" id="UINC01135124">
    <property type="protein sequence ID" value="SVD19091.1"/>
    <property type="molecule type" value="Genomic_DNA"/>
</dbReference>
<protein>
    <submittedName>
        <fullName evidence="1">Uncharacterized protein</fullName>
    </submittedName>
</protein>
<gene>
    <name evidence="1" type="ORF">METZ01_LOCUS371945</name>
</gene>
<proteinExistence type="predicted"/>
<organism evidence="1">
    <name type="scientific">marine metagenome</name>
    <dbReference type="NCBI Taxonomy" id="408172"/>
    <lineage>
        <taxon>unclassified sequences</taxon>
        <taxon>metagenomes</taxon>
        <taxon>ecological metagenomes</taxon>
    </lineage>
</organism>
<accession>A0A382TCI9</accession>
<evidence type="ECO:0000313" key="1">
    <source>
        <dbReference type="EMBL" id="SVD19091.1"/>
    </source>
</evidence>
<reference evidence="1" key="1">
    <citation type="submission" date="2018-05" db="EMBL/GenBank/DDBJ databases">
        <authorList>
            <person name="Lanie J.A."/>
            <person name="Ng W.-L."/>
            <person name="Kazmierczak K.M."/>
            <person name="Andrzejewski T.M."/>
            <person name="Davidsen T.M."/>
            <person name="Wayne K.J."/>
            <person name="Tettelin H."/>
            <person name="Glass J.I."/>
            <person name="Rusch D."/>
            <person name="Podicherti R."/>
            <person name="Tsui H.-C.T."/>
            <person name="Winkler M.E."/>
        </authorList>
    </citation>
    <scope>NUCLEOTIDE SEQUENCE</scope>
</reference>